<dbReference type="SUPFAM" id="SSF56349">
    <property type="entry name" value="DNA breaking-rejoining enzymes"/>
    <property type="match status" value="1"/>
</dbReference>
<keyword evidence="4" id="KW-0233">DNA recombination</keyword>
<dbReference type="Pfam" id="PF25561">
    <property type="entry name" value="QRICH1"/>
    <property type="match status" value="1"/>
</dbReference>
<name>A0ABN8QPM7_9CNID</name>
<accession>A0ABN8QPM7</accession>
<gene>
    <name evidence="7" type="ORF">PEVE_00005532</name>
</gene>
<feature type="domain" description="QRICH1-like" evidence="6">
    <location>
        <begin position="32"/>
        <end position="114"/>
    </location>
</feature>
<keyword evidence="2" id="KW-0597">Phosphoprotein</keyword>
<evidence type="ECO:0000256" key="2">
    <source>
        <dbReference type="ARBA" id="ARBA00022553"/>
    </source>
</evidence>
<dbReference type="InterPro" id="IPR011010">
    <property type="entry name" value="DNA_brk_join_enz"/>
</dbReference>
<organism evidence="7 8">
    <name type="scientific">Porites evermanni</name>
    <dbReference type="NCBI Taxonomy" id="104178"/>
    <lineage>
        <taxon>Eukaryota</taxon>
        <taxon>Metazoa</taxon>
        <taxon>Cnidaria</taxon>
        <taxon>Anthozoa</taxon>
        <taxon>Hexacorallia</taxon>
        <taxon>Scleractinia</taxon>
        <taxon>Fungiina</taxon>
        <taxon>Poritidae</taxon>
        <taxon>Porites</taxon>
    </lineage>
</organism>
<evidence type="ECO:0000256" key="1">
    <source>
        <dbReference type="ARBA" id="ARBA00022499"/>
    </source>
</evidence>
<dbReference type="Gene3D" id="1.10.443.10">
    <property type="entry name" value="Intergrase catalytic core"/>
    <property type="match status" value="1"/>
</dbReference>
<dbReference type="PANTHER" id="PTHR46963">
    <property type="entry name" value="SIMILAR TO RIKEN CDNA E130308A19"/>
    <property type="match status" value="1"/>
</dbReference>
<evidence type="ECO:0000313" key="8">
    <source>
        <dbReference type="Proteomes" id="UP001159427"/>
    </source>
</evidence>
<dbReference type="Proteomes" id="UP001159427">
    <property type="component" value="Unassembled WGS sequence"/>
</dbReference>
<proteinExistence type="predicted"/>
<evidence type="ECO:0000256" key="3">
    <source>
        <dbReference type="ARBA" id="ARBA00022843"/>
    </source>
</evidence>
<feature type="domain" description="ZMYM2-like/QRICH1 C-terminal" evidence="5">
    <location>
        <begin position="137"/>
        <end position="284"/>
    </location>
</feature>
<keyword evidence="8" id="KW-1185">Reference proteome</keyword>
<dbReference type="InterPro" id="IPR013762">
    <property type="entry name" value="Integrase-like_cat_sf"/>
</dbReference>
<dbReference type="PANTHER" id="PTHR46963:SF1">
    <property type="entry name" value="SIMILAR TO RIKEN CDNA E130308A19"/>
    <property type="match status" value="1"/>
</dbReference>
<comment type="caution">
    <text evidence="7">The sequence shown here is derived from an EMBL/GenBank/DDBJ whole genome shotgun (WGS) entry which is preliminary data.</text>
</comment>
<evidence type="ECO:0008006" key="9">
    <source>
        <dbReference type="Google" id="ProtNLM"/>
    </source>
</evidence>
<keyword evidence="3" id="KW-0832">Ubl conjugation</keyword>
<evidence type="ECO:0000259" key="6">
    <source>
        <dbReference type="Pfam" id="PF25561"/>
    </source>
</evidence>
<dbReference type="Pfam" id="PF12012">
    <property type="entry name" value="DUF3504"/>
    <property type="match status" value="1"/>
</dbReference>
<dbReference type="InterPro" id="IPR021893">
    <property type="entry name" value="ZMYM2-like_C"/>
</dbReference>
<sequence>MAERFPDFQVEEIQELKENSENQNTKKSTSTWLNVWTSWAESKNFETNLLSFKAKQLDETLQKFFAEIRKKDGSEYEPDSLRVMLASLDRHLREKDAAFSIAKDIEFSNSRKVLEGKARLLRQEGFGKRPNAAKALTSQDEELLWSKGVLGSHSSQSLIQTMWFLLTQHFGSRGCQEHHDMYVEDFAFSTDDNGIEFVTYEENPTKTRQGGLRKKRRVVQPKMFATGGQRCPVKLFKTFLERRPEEMRNSGPFYLALNERPKTQVWYKRQRMGVNSINSFMKNMASQEDIQGKKLTNHSARKTLVKKLKAANQPRSAIIGVTGHTNERSLADYEEGDEKEQRLISSIISAECATVQSSRVRQPLERLDSERLDAVNTAVANTFLMNDERSATVNHFHGCQVTINYNIASKLGNADQQQ</sequence>
<evidence type="ECO:0000259" key="5">
    <source>
        <dbReference type="Pfam" id="PF12012"/>
    </source>
</evidence>
<dbReference type="EMBL" id="CALNXI010001350">
    <property type="protein sequence ID" value="CAH3165939.1"/>
    <property type="molecule type" value="Genomic_DNA"/>
</dbReference>
<dbReference type="InterPro" id="IPR057926">
    <property type="entry name" value="QRICH1_dom"/>
</dbReference>
<reference evidence="7 8" key="1">
    <citation type="submission" date="2022-05" db="EMBL/GenBank/DDBJ databases">
        <authorList>
            <consortium name="Genoscope - CEA"/>
            <person name="William W."/>
        </authorList>
    </citation>
    <scope>NUCLEOTIDE SEQUENCE [LARGE SCALE GENOMIC DNA]</scope>
</reference>
<evidence type="ECO:0000313" key="7">
    <source>
        <dbReference type="EMBL" id="CAH3165939.1"/>
    </source>
</evidence>
<keyword evidence="1" id="KW-1017">Isopeptide bond</keyword>
<protein>
    <recommendedName>
        <fullName evidence="9">DUF3504 domain-containing protein</fullName>
    </recommendedName>
</protein>
<evidence type="ECO:0000256" key="4">
    <source>
        <dbReference type="ARBA" id="ARBA00023172"/>
    </source>
</evidence>
<dbReference type="InterPro" id="IPR042838">
    <property type="entry name" value="KIAA1958"/>
</dbReference>